<dbReference type="Proteomes" id="UP000199656">
    <property type="component" value="Unassembled WGS sequence"/>
</dbReference>
<organism evidence="1 2">
    <name type="scientific">Chitinophaga terrae</name>
    <name type="common">ex Kim and Jung 2007</name>
    <dbReference type="NCBI Taxonomy" id="408074"/>
    <lineage>
        <taxon>Bacteria</taxon>
        <taxon>Pseudomonadati</taxon>
        <taxon>Bacteroidota</taxon>
        <taxon>Chitinophagia</taxon>
        <taxon>Chitinophagales</taxon>
        <taxon>Chitinophagaceae</taxon>
        <taxon>Chitinophaga</taxon>
    </lineage>
</organism>
<dbReference type="AlphaFoldDB" id="A0A1H4FJS3"/>
<accession>A0A1H4FJS3</accession>
<dbReference type="EMBL" id="FNRL01000025">
    <property type="protein sequence ID" value="SEA97525.1"/>
    <property type="molecule type" value="Genomic_DNA"/>
</dbReference>
<evidence type="ECO:0000313" key="2">
    <source>
        <dbReference type="Proteomes" id="UP000199656"/>
    </source>
</evidence>
<evidence type="ECO:0000313" key="1">
    <source>
        <dbReference type="EMBL" id="SEA97525.1"/>
    </source>
</evidence>
<gene>
    <name evidence="1" type="ORF">SAMN05660909_04470</name>
</gene>
<dbReference type="STRING" id="408074.SAMN05660909_04470"/>
<reference evidence="2" key="1">
    <citation type="submission" date="2016-10" db="EMBL/GenBank/DDBJ databases">
        <authorList>
            <person name="Varghese N."/>
            <person name="Submissions S."/>
        </authorList>
    </citation>
    <scope>NUCLEOTIDE SEQUENCE [LARGE SCALE GENOMIC DNA]</scope>
    <source>
        <strain evidence="2">DSM 23920</strain>
    </source>
</reference>
<protein>
    <submittedName>
        <fullName evidence="1">Uncharacterized protein</fullName>
    </submittedName>
</protein>
<sequence>MKYLFYLLTTAIFLSSCSNDPEVTSIPMTRLEKLCNNPWGNADTTHSFTIRKWLDANQVRYESAEIYSDTVSQAIVNSHNCDTLTGRMVTALILFSDTAKARQLGLSRY</sequence>
<proteinExistence type="predicted"/>
<keyword evidence="2" id="KW-1185">Reference proteome</keyword>
<name>A0A1H4FJS3_9BACT</name>
<dbReference type="RefSeq" id="WP_089764356.1">
    <property type="nucleotide sequence ID" value="NZ_BKAT01000044.1"/>
</dbReference>
<dbReference type="PROSITE" id="PS51257">
    <property type="entry name" value="PROKAR_LIPOPROTEIN"/>
    <property type="match status" value="1"/>
</dbReference>
<dbReference type="OrthoDB" id="675887at2"/>